<feature type="compositionally biased region" description="Polar residues" evidence="1">
    <location>
        <begin position="65"/>
        <end position="75"/>
    </location>
</feature>
<accession>A0A9N9L6D6</accession>
<feature type="compositionally biased region" description="Basic and acidic residues" evidence="1">
    <location>
        <begin position="104"/>
        <end position="116"/>
    </location>
</feature>
<organism evidence="2 3">
    <name type="scientific">Hymenoscyphus fraxineus</name>
    <dbReference type="NCBI Taxonomy" id="746836"/>
    <lineage>
        <taxon>Eukaryota</taxon>
        <taxon>Fungi</taxon>
        <taxon>Dikarya</taxon>
        <taxon>Ascomycota</taxon>
        <taxon>Pezizomycotina</taxon>
        <taxon>Leotiomycetes</taxon>
        <taxon>Helotiales</taxon>
        <taxon>Helotiaceae</taxon>
        <taxon>Hymenoscyphus</taxon>
    </lineage>
</organism>
<evidence type="ECO:0000313" key="3">
    <source>
        <dbReference type="Proteomes" id="UP000696280"/>
    </source>
</evidence>
<dbReference type="Proteomes" id="UP000696280">
    <property type="component" value="Unassembled WGS sequence"/>
</dbReference>
<protein>
    <submittedName>
        <fullName evidence="2">Uncharacterized protein</fullName>
    </submittedName>
</protein>
<evidence type="ECO:0000256" key="1">
    <source>
        <dbReference type="SAM" id="MobiDB-lite"/>
    </source>
</evidence>
<reference evidence="2" key="1">
    <citation type="submission" date="2021-07" db="EMBL/GenBank/DDBJ databases">
        <authorList>
            <person name="Durling M."/>
        </authorList>
    </citation>
    <scope>NUCLEOTIDE SEQUENCE</scope>
</reference>
<feature type="region of interest" description="Disordered" evidence="1">
    <location>
        <begin position="1"/>
        <end position="116"/>
    </location>
</feature>
<evidence type="ECO:0000313" key="2">
    <source>
        <dbReference type="EMBL" id="CAG8959949.1"/>
    </source>
</evidence>
<dbReference type="EMBL" id="CAJVRL010000094">
    <property type="protein sequence ID" value="CAG8959949.1"/>
    <property type="molecule type" value="Genomic_DNA"/>
</dbReference>
<gene>
    <name evidence="2" type="ORF">HYFRA_00012666</name>
</gene>
<sequence length="134" mass="14547">MLLRAGTPDALIPKERSESRTRSATTSKAEEGNQRSPSRSNQQHILSLNAIKDNPPEKAAPTLLSVATSNRQNKSPKPAKTIRPKQINAKQHDVHTTSGTSDQPSEKNKLPAAENLREDLAHICQTFGHIGPSA</sequence>
<proteinExistence type="predicted"/>
<dbReference type="AlphaFoldDB" id="A0A9N9L6D6"/>
<name>A0A9N9L6D6_9HELO</name>
<comment type="caution">
    <text evidence="2">The sequence shown here is derived from an EMBL/GenBank/DDBJ whole genome shotgun (WGS) entry which is preliminary data.</text>
</comment>
<feature type="compositionally biased region" description="Polar residues" evidence="1">
    <location>
        <begin position="34"/>
        <end position="46"/>
    </location>
</feature>
<feature type="compositionally biased region" description="Basic and acidic residues" evidence="1">
    <location>
        <begin position="12"/>
        <end position="21"/>
    </location>
</feature>
<keyword evidence="3" id="KW-1185">Reference proteome</keyword>